<reference evidence="2 3" key="1">
    <citation type="journal article" date="2017" name="Int. J. Syst. Evol. Microbiol.">
        <title>Photobacterium alginatilyticum sp. nov., a marine bacterium isolated from bottom seawater.</title>
        <authorList>
            <person name="Wang X."/>
            <person name="Wang Y."/>
            <person name="Yang X."/>
            <person name="Sun H."/>
            <person name="Li B."/>
            <person name="Zhang X.H."/>
        </authorList>
    </citation>
    <scope>NUCLEOTIDE SEQUENCE [LARGE SCALE GENOMIC DNA]</scope>
    <source>
        <strain evidence="2 3">P03D4</strain>
    </source>
</reference>
<dbReference type="Proteomes" id="UP000738517">
    <property type="component" value="Unassembled WGS sequence"/>
</dbReference>
<name>A0ABW9YME4_9GAMM</name>
<comment type="caution">
    <text evidence="2">The sequence shown here is derived from an EMBL/GenBank/DDBJ whole genome shotgun (WGS) entry which is preliminary data.</text>
</comment>
<keyword evidence="1" id="KW-0812">Transmembrane</keyword>
<organism evidence="2 3">
    <name type="scientific">Photobacterium alginatilyticum</name>
    <dbReference type="NCBI Taxonomy" id="1775171"/>
    <lineage>
        <taxon>Bacteria</taxon>
        <taxon>Pseudomonadati</taxon>
        <taxon>Pseudomonadota</taxon>
        <taxon>Gammaproteobacteria</taxon>
        <taxon>Vibrionales</taxon>
        <taxon>Vibrionaceae</taxon>
        <taxon>Photobacterium</taxon>
    </lineage>
</organism>
<protein>
    <submittedName>
        <fullName evidence="2">Uncharacterized protein</fullName>
    </submittedName>
</protein>
<evidence type="ECO:0000256" key="1">
    <source>
        <dbReference type="SAM" id="Phobius"/>
    </source>
</evidence>
<keyword evidence="1" id="KW-1133">Transmembrane helix</keyword>
<accession>A0ABW9YME4</accession>
<sequence length="186" mass="21666">MKTLVFKAWKDPVLSKVIASGLLLVCGSFGAWFLGLWPEIYELLLTVLELVVYEVQIPLWLIVVSVPLLIFIVPLIRLLIPEQEPRFLKYRSDNILGIDWSWGWSSPNFHNDKYSIRDLHPRCPNCKSSLELNDYSGQLVHCINDSCNWQWQQQGSFNNRISHSSELNQKVWNVIDRKIHNGEFKT</sequence>
<dbReference type="RefSeq" id="WP_160654986.1">
    <property type="nucleotide sequence ID" value="NZ_RSEJ01000022.1"/>
</dbReference>
<keyword evidence="3" id="KW-1185">Reference proteome</keyword>
<evidence type="ECO:0000313" key="2">
    <source>
        <dbReference type="EMBL" id="NBI54686.1"/>
    </source>
</evidence>
<gene>
    <name evidence="2" type="ORF">EIZ48_19410</name>
</gene>
<keyword evidence="1" id="KW-0472">Membrane</keyword>
<dbReference type="EMBL" id="RSEJ01000022">
    <property type="protein sequence ID" value="NBI54686.1"/>
    <property type="molecule type" value="Genomic_DNA"/>
</dbReference>
<proteinExistence type="predicted"/>
<feature type="transmembrane region" description="Helical" evidence="1">
    <location>
        <begin position="57"/>
        <end position="80"/>
    </location>
</feature>
<evidence type="ECO:0000313" key="3">
    <source>
        <dbReference type="Proteomes" id="UP000738517"/>
    </source>
</evidence>
<feature type="transmembrane region" description="Helical" evidence="1">
    <location>
        <begin position="12"/>
        <end position="37"/>
    </location>
</feature>